<protein>
    <submittedName>
        <fullName evidence="1">PhoPQ-activated pathogenicity-related protein</fullName>
    </submittedName>
</protein>
<dbReference type="InterPro" id="IPR029058">
    <property type="entry name" value="AB_hydrolase_fold"/>
</dbReference>
<dbReference type="PANTHER" id="PTHR31497">
    <property type="entry name" value="AUTOCRINE PROLIFERATION REPRESSOR PROTEIN A"/>
    <property type="match status" value="1"/>
</dbReference>
<accession>A0A451A7V7</accession>
<gene>
    <name evidence="1" type="ORF">BECKUNK1418G_GA0071005_10227</name>
    <name evidence="2" type="ORF">BECKUNK1418H_GA0071006_10267</name>
</gene>
<dbReference type="Gene3D" id="3.40.50.1820">
    <property type="entry name" value="alpha/beta hydrolase"/>
    <property type="match status" value="1"/>
</dbReference>
<organism evidence="1">
    <name type="scientific">Candidatus Kentrum sp. UNK</name>
    <dbReference type="NCBI Taxonomy" id="2126344"/>
    <lineage>
        <taxon>Bacteria</taxon>
        <taxon>Pseudomonadati</taxon>
        <taxon>Pseudomonadota</taxon>
        <taxon>Gammaproteobacteria</taxon>
        <taxon>Candidatus Kentrum</taxon>
    </lineage>
</organism>
<dbReference type="Pfam" id="PF10142">
    <property type="entry name" value="PhoPQ_related"/>
    <property type="match status" value="1"/>
</dbReference>
<name>A0A451A7V7_9GAMM</name>
<evidence type="ECO:0000313" key="1">
    <source>
        <dbReference type="EMBL" id="VFK62126.1"/>
    </source>
</evidence>
<dbReference type="EMBL" id="CAADGD010000026">
    <property type="protein sequence ID" value="VFK70283.1"/>
    <property type="molecule type" value="Genomic_DNA"/>
</dbReference>
<sequence>MIPSFRNTLLVLLALCGAGYGEQTAAIGALAEYVAKPDASYRWAERREGHLRAAVYTELLLTSQTWRGIVWKHRLFVIRPSTVRPDVKHGLLFIAGGRWEDRIEEFPNDDQLPDEARRLADVAEKFRAPVALLLNVPRQPMFGDKQEDQLISLTFDKYLDTRDAEWPLLLPMVKSATRAMDAAGEYAEEAWGLPIETYTATGASKRGWTTWLLGAIDRRVTAIAPMVIDVLNMARQMEHQRDAWGDFSHEIGDYTERGLQDRFGTSAGEALLSMVDPYRYRRLLKQPKLIIIGTNDPYWPLDALNLYWNDLVGDKYVLYVPNGRHDLADSSRVMGSLHALHQQAATGRPMPELSWEFSSGNNGLLLRVSSDPPPHAMRAWVAHAPTRDFREARWTAFPMGHDGGRNVYALTAPSAGFAAVFGEAEYRIDPLPCYLSTNVRIVGESPNSAKSKVGTEQ</sequence>
<dbReference type="PIRSF" id="PIRSF014728">
    <property type="entry name" value="PqaA"/>
    <property type="match status" value="1"/>
</dbReference>
<dbReference type="InterPro" id="IPR009199">
    <property type="entry name" value="PhoPQ-act_pathogen-rel_PqaA"/>
</dbReference>
<dbReference type="EMBL" id="CAADFZ010000022">
    <property type="protein sequence ID" value="VFK62126.1"/>
    <property type="molecule type" value="Genomic_DNA"/>
</dbReference>
<evidence type="ECO:0000313" key="2">
    <source>
        <dbReference type="EMBL" id="VFK70283.1"/>
    </source>
</evidence>
<reference evidence="1" key="1">
    <citation type="submission" date="2019-02" db="EMBL/GenBank/DDBJ databases">
        <authorList>
            <person name="Gruber-Vodicka R. H."/>
            <person name="Seah K. B. B."/>
        </authorList>
    </citation>
    <scope>NUCLEOTIDE SEQUENCE</scope>
    <source>
        <strain evidence="2">BECK_BY19</strain>
        <strain evidence="1">BECK_BY8</strain>
    </source>
</reference>
<dbReference type="PANTHER" id="PTHR31497:SF0">
    <property type="entry name" value="AUTOCRINE PROLIFERATION REPRESSOR PROTEIN A"/>
    <property type="match status" value="1"/>
</dbReference>
<proteinExistence type="predicted"/>
<dbReference type="SUPFAM" id="SSF53474">
    <property type="entry name" value="alpha/beta-Hydrolases"/>
    <property type="match status" value="1"/>
</dbReference>
<dbReference type="AlphaFoldDB" id="A0A451A7V7"/>